<keyword evidence="8" id="KW-1185">Reference proteome</keyword>
<proteinExistence type="predicted"/>
<dbReference type="RefSeq" id="WP_262069667.1">
    <property type="nucleotide sequence ID" value="NZ_JAMXOC010000017.1"/>
</dbReference>
<dbReference type="InterPro" id="IPR001851">
    <property type="entry name" value="ABC_transp_permease"/>
</dbReference>
<comment type="caution">
    <text evidence="7">The sequence shown here is derived from an EMBL/GenBank/DDBJ whole genome shotgun (WGS) entry which is preliminary data.</text>
</comment>
<feature type="transmembrane region" description="Helical" evidence="6">
    <location>
        <begin position="12"/>
        <end position="35"/>
    </location>
</feature>
<feature type="transmembrane region" description="Helical" evidence="6">
    <location>
        <begin position="125"/>
        <end position="143"/>
    </location>
</feature>
<organism evidence="7 8">
    <name type="scientific">Ohessyouella blattaphilus</name>
    <dbReference type="NCBI Taxonomy" id="2949333"/>
    <lineage>
        <taxon>Bacteria</taxon>
        <taxon>Bacillati</taxon>
        <taxon>Bacillota</taxon>
        <taxon>Clostridia</taxon>
        <taxon>Lachnospirales</taxon>
        <taxon>Lachnospiraceae</taxon>
        <taxon>Ohessyouella</taxon>
    </lineage>
</organism>
<evidence type="ECO:0000313" key="7">
    <source>
        <dbReference type="EMBL" id="MCP1110788.1"/>
    </source>
</evidence>
<feature type="transmembrane region" description="Helical" evidence="6">
    <location>
        <begin position="246"/>
        <end position="263"/>
    </location>
</feature>
<feature type="transmembrane region" description="Helical" evidence="6">
    <location>
        <begin position="213"/>
        <end position="234"/>
    </location>
</feature>
<protein>
    <submittedName>
        <fullName evidence="7">ABC transporter permease</fullName>
    </submittedName>
</protein>
<evidence type="ECO:0000256" key="3">
    <source>
        <dbReference type="ARBA" id="ARBA00022692"/>
    </source>
</evidence>
<keyword evidence="2" id="KW-1003">Cell membrane</keyword>
<feature type="transmembrane region" description="Helical" evidence="6">
    <location>
        <begin position="163"/>
        <end position="184"/>
    </location>
</feature>
<evidence type="ECO:0000313" key="8">
    <source>
        <dbReference type="Proteomes" id="UP001523565"/>
    </source>
</evidence>
<evidence type="ECO:0000256" key="6">
    <source>
        <dbReference type="SAM" id="Phobius"/>
    </source>
</evidence>
<evidence type="ECO:0000256" key="1">
    <source>
        <dbReference type="ARBA" id="ARBA00004651"/>
    </source>
</evidence>
<dbReference type="PANTHER" id="PTHR32196">
    <property type="entry name" value="ABC TRANSPORTER PERMEASE PROTEIN YPHD-RELATED-RELATED"/>
    <property type="match status" value="1"/>
</dbReference>
<dbReference type="Pfam" id="PF02653">
    <property type="entry name" value="BPD_transp_2"/>
    <property type="match status" value="1"/>
</dbReference>
<dbReference type="EMBL" id="JAMZFV010000017">
    <property type="protein sequence ID" value="MCP1110788.1"/>
    <property type="molecule type" value="Genomic_DNA"/>
</dbReference>
<gene>
    <name evidence="7" type="ORF">NK118_11040</name>
</gene>
<dbReference type="CDD" id="cd06579">
    <property type="entry name" value="TM_PBP1_transp_AraH_like"/>
    <property type="match status" value="1"/>
</dbReference>
<feature type="transmembrane region" description="Helical" evidence="6">
    <location>
        <begin position="47"/>
        <end position="65"/>
    </location>
</feature>
<dbReference type="Proteomes" id="UP001523565">
    <property type="component" value="Unassembled WGS sequence"/>
</dbReference>
<evidence type="ECO:0000256" key="2">
    <source>
        <dbReference type="ARBA" id="ARBA00022475"/>
    </source>
</evidence>
<keyword evidence="3 6" id="KW-0812">Transmembrane</keyword>
<keyword evidence="4 6" id="KW-1133">Transmembrane helix</keyword>
<feature type="transmembrane region" description="Helical" evidence="6">
    <location>
        <begin position="96"/>
        <end position="118"/>
    </location>
</feature>
<evidence type="ECO:0000256" key="5">
    <source>
        <dbReference type="ARBA" id="ARBA00023136"/>
    </source>
</evidence>
<evidence type="ECO:0000256" key="4">
    <source>
        <dbReference type="ARBA" id="ARBA00022989"/>
    </source>
</evidence>
<feature type="transmembrane region" description="Helical" evidence="6">
    <location>
        <begin position="295"/>
        <end position="314"/>
    </location>
</feature>
<accession>A0ABT1EJC2</accession>
<comment type="subcellular location">
    <subcellularLocation>
        <location evidence="1">Cell membrane</location>
        <topology evidence="1">Multi-pass membrane protein</topology>
    </subcellularLocation>
</comment>
<keyword evidence="5 6" id="KW-0472">Membrane</keyword>
<sequence>MEKVKKNFSLKRILSGGFGTVLMLIVLMLVFAVLSPTFFTSSNLTNVLIQSGTNAVISVGMTYVIISGNTDLSVGAILALSSCIGATTMVQTDNVILGVLCALGAGILLGAFNGFLIAYLKFQPFIVTLSTMWLFRGLAYLYTGGQAVTGLPEGITSMALGSILFIPNIVWIIAIVYAICYIVLNKTTMGRKVCAVGDNGESARLSGIGVKRVILGTFILSGFCSALSGVIYMGRLNSGQPIAGQSYEMYAIAAAVIGGASFTKGGIGSMGGTLVGAIFIAVLNNGLTILNVNTYWQQVCMGIVVLLAVGLDRFRKSVK</sequence>
<reference evidence="7 8" key="1">
    <citation type="journal article" date="2022" name="Genome Biol. Evol.">
        <title>Host diet, physiology and behaviors set the stage for Lachnospiraceae cladogenesis.</title>
        <authorList>
            <person name="Vera-Ponce De Leon A."/>
            <person name="Schneider M."/>
            <person name="Jahnes B.C."/>
            <person name="Sadowski V."/>
            <person name="Camuy-Velez L.A."/>
            <person name="Duan J."/>
            <person name="Sabree Z.L."/>
        </authorList>
    </citation>
    <scope>NUCLEOTIDE SEQUENCE [LARGE SCALE GENOMIC DNA]</scope>
    <source>
        <strain evidence="7 8">PAL227</strain>
    </source>
</reference>
<name>A0ABT1EJC2_9FIRM</name>
<feature type="transmembrane region" description="Helical" evidence="6">
    <location>
        <begin position="72"/>
        <end position="90"/>
    </location>
</feature>